<dbReference type="InterPro" id="IPR028978">
    <property type="entry name" value="Chorismate_lyase_/UTRA_dom_sf"/>
</dbReference>
<evidence type="ECO:0000313" key="6">
    <source>
        <dbReference type="Proteomes" id="UP000427769"/>
    </source>
</evidence>
<evidence type="ECO:0000256" key="2">
    <source>
        <dbReference type="ARBA" id="ARBA00023125"/>
    </source>
</evidence>
<dbReference type="GO" id="GO:0003677">
    <property type="term" value="F:DNA binding"/>
    <property type="evidence" value="ECO:0007669"/>
    <property type="project" value="UniProtKB-KW"/>
</dbReference>
<evidence type="ECO:0000256" key="1">
    <source>
        <dbReference type="ARBA" id="ARBA00023015"/>
    </source>
</evidence>
<dbReference type="KEGG" id="dwd:DSCW_34940"/>
<dbReference type="InterPro" id="IPR000524">
    <property type="entry name" value="Tscrpt_reg_HTH_GntR"/>
</dbReference>
<dbReference type="OrthoDB" id="3182938at2"/>
<dbReference type="AlphaFoldDB" id="A0A5K7ZJ35"/>
<dbReference type="PROSITE" id="PS50949">
    <property type="entry name" value="HTH_GNTR"/>
    <property type="match status" value="1"/>
</dbReference>
<accession>A0A5K7ZJ35</accession>
<evidence type="ECO:0000259" key="4">
    <source>
        <dbReference type="PROSITE" id="PS50949"/>
    </source>
</evidence>
<protein>
    <submittedName>
        <fullName evidence="5">GntR family transcriptional regulator</fullName>
    </submittedName>
</protein>
<dbReference type="SMART" id="SM00866">
    <property type="entry name" value="UTRA"/>
    <property type="match status" value="1"/>
</dbReference>
<proteinExistence type="predicted"/>
<dbReference type="InterPro" id="IPR011663">
    <property type="entry name" value="UTRA"/>
</dbReference>
<gene>
    <name evidence="5" type="ORF">DSCW_34940</name>
</gene>
<dbReference type="GO" id="GO:0045892">
    <property type="term" value="P:negative regulation of DNA-templated transcription"/>
    <property type="evidence" value="ECO:0007669"/>
    <property type="project" value="TreeGrafter"/>
</dbReference>
<dbReference type="EMBL" id="AP021875">
    <property type="protein sequence ID" value="BBO76077.1"/>
    <property type="molecule type" value="Genomic_DNA"/>
</dbReference>
<dbReference type="PRINTS" id="PR00035">
    <property type="entry name" value="HTHGNTR"/>
</dbReference>
<feature type="domain" description="HTH gntR-type" evidence="4">
    <location>
        <begin position="5"/>
        <end position="71"/>
    </location>
</feature>
<dbReference type="SUPFAM" id="SSF46785">
    <property type="entry name" value="Winged helix' DNA-binding domain"/>
    <property type="match status" value="1"/>
</dbReference>
<dbReference type="CDD" id="cd07377">
    <property type="entry name" value="WHTH_GntR"/>
    <property type="match status" value="1"/>
</dbReference>
<evidence type="ECO:0000256" key="3">
    <source>
        <dbReference type="ARBA" id="ARBA00023163"/>
    </source>
</evidence>
<dbReference type="PANTHER" id="PTHR44846:SF1">
    <property type="entry name" value="MANNOSYL-D-GLYCERATE TRANSPORT_METABOLISM SYSTEM REPRESSOR MNGR-RELATED"/>
    <property type="match status" value="1"/>
</dbReference>
<dbReference type="InterPro" id="IPR036390">
    <property type="entry name" value="WH_DNA-bd_sf"/>
</dbReference>
<dbReference type="Pfam" id="PF07702">
    <property type="entry name" value="UTRA"/>
    <property type="match status" value="1"/>
</dbReference>
<dbReference type="SMART" id="SM00345">
    <property type="entry name" value="HTH_GNTR"/>
    <property type="match status" value="1"/>
</dbReference>
<dbReference type="Gene3D" id="3.40.1410.10">
    <property type="entry name" value="Chorismate lyase-like"/>
    <property type="match status" value="1"/>
</dbReference>
<dbReference type="Pfam" id="PF00392">
    <property type="entry name" value="GntR"/>
    <property type="match status" value="1"/>
</dbReference>
<dbReference type="InterPro" id="IPR050679">
    <property type="entry name" value="Bact_HTH_transcr_reg"/>
</dbReference>
<dbReference type="PANTHER" id="PTHR44846">
    <property type="entry name" value="MANNOSYL-D-GLYCERATE TRANSPORT/METABOLISM SYSTEM REPRESSOR MNGR-RELATED"/>
    <property type="match status" value="1"/>
</dbReference>
<reference evidence="5 6" key="1">
    <citation type="submission" date="2019-11" db="EMBL/GenBank/DDBJ databases">
        <title>Comparative genomics of hydrocarbon-degrading Desulfosarcina strains.</title>
        <authorList>
            <person name="Watanabe M."/>
            <person name="Kojima H."/>
            <person name="Fukui M."/>
        </authorList>
    </citation>
    <scope>NUCLEOTIDE SEQUENCE [LARGE SCALE GENOMIC DNA]</scope>
    <source>
        <strain evidence="5 6">PP31</strain>
    </source>
</reference>
<keyword evidence="2" id="KW-0238">DNA-binding</keyword>
<dbReference type="SUPFAM" id="SSF64288">
    <property type="entry name" value="Chorismate lyase-like"/>
    <property type="match status" value="1"/>
</dbReference>
<name>A0A5K7ZJ35_9BACT</name>
<evidence type="ECO:0000313" key="5">
    <source>
        <dbReference type="EMBL" id="BBO76077.1"/>
    </source>
</evidence>
<keyword evidence="6" id="KW-1185">Reference proteome</keyword>
<dbReference type="GO" id="GO:0003700">
    <property type="term" value="F:DNA-binding transcription factor activity"/>
    <property type="evidence" value="ECO:0007669"/>
    <property type="project" value="InterPro"/>
</dbReference>
<sequence>MAASEPKYMCIKKCLTRRIAEGTIDHQVPSENQLARQYRVSRMTARKALDKLLHEGRVERIPGKGTFVKKRQLNPTYFHVHAFSEHARRLGVQTHSQVIRSGIETLPAALAEKLPGRQAVCLERVHWLDEQPVCCEIRYLRADWCAPLLDEDLENESVHHLIAGKLNLPITRVWQRLEAVGLPAAVAVHLNIDAGTPAFCMKQVLYSDDEPVSYVDYFLRSDVYAFEDRFEPGKLSTAGWGGDGSLSLDRPDR</sequence>
<dbReference type="Gene3D" id="1.10.10.10">
    <property type="entry name" value="Winged helix-like DNA-binding domain superfamily/Winged helix DNA-binding domain"/>
    <property type="match status" value="1"/>
</dbReference>
<keyword evidence="1" id="KW-0805">Transcription regulation</keyword>
<dbReference type="InterPro" id="IPR036388">
    <property type="entry name" value="WH-like_DNA-bd_sf"/>
</dbReference>
<keyword evidence="3" id="KW-0804">Transcription</keyword>
<organism evidence="5 6">
    <name type="scientific">Desulfosarcina widdelii</name>
    <dbReference type="NCBI Taxonomy" id="947919"/>
    <lineage>
        <taxon>Bacteria</taxon>
        <taxon>Pseudomonadati</taxon>
        <taxon>Thermodesulfobacteriota</taxon>
        <taxon>Desulfobacteria</taxon>
        <taxon>Desulfobacterales</taxon>
        <taxon>Desulfosarcinaceae</taxon>
        <taxon>Desulfosarcina</taxon>
    </lineage>
</organism>
<dbReference type="Proteomes" id="UP000427769">
    <property type="component" value="Chromosome"/>
</dbReference>